<dbReference type="EMBL" id="LUWI01000021">
    <property type="protein sequence ID" value="KZU04259.1"/>
    <property type="molecule type" value="Genomic_DNA"/>
</dbReference>
<dbReference type="Proteomes" id="UP000076882">
    <property type="component" value="Unassembled WGS sequence"/>
</dbReference>
<dbReference type="PATRIC" id="fig|1590.142.peg.1184"/>
<dbReference type="EMBL" id="LUXO01000024">
    <property type="protein sequence ID" value="KZV03722.1"/>
    <property type="molecule type" value="Genomic_DNA"/>
</dbReference>
<organism evidence="2 5">
    <name type="scientific">Lactiplantibacillus plantarum</name>
    <name type="common">Lactobacillus plantarum</name>
    <dbReference type="NCBI Taxonomy" id="1590"/>
    <lineage>
        <taxon>Bacteria</taxon>
        <taxon>Bacillati</taxon>
        <taxon>Bacillota</taxon>
        <taxon>Bacilli</taxon>
        <taxon>Lactobacillales</taxon>
        <taxon>Lactobacillaceae</taxon>
        <taxon>Lactiplantibacillus</taxon>
    </lineage>
</organism>
<name>A0A165IXW9_LACPN</name>
<dbReference type="AlphaFoldDB" id="A0A165IXW9"/>
<protein>
    <submittedName>
        <fullName evidence="2">Uncharacterized protein</fullName>
    </submittedName>
</protein>
<proteinExistence type="predicted"/>
<evidence type="ECO:0000313" key="1">
    <source>
        <dbReference type="EMBL" id="KZU04259.1"/>
    </source>
</evidence>
<accession>A0A165IXW9</accession>
<reference evidence="4 5" key="1">
    <citation type="submission" date="2016-03" db="EMBL/GenBank/DDBJ databases">
        <title>Comparative genomics of 54 Lactobacillus plantarum strains reveals genomic uncoupling from niche constraints.</title>
        <authorList>
            <person name="Martino M.E."/>
        </authorList>
    </citation>
    <scope>NUCLEOTIDE SEQUENCE [LARGE SCALE GENOMIC DNA]</scope>
    <source>
        <strain evidence="2 5">19.1</strain>
        <strain evidence="3 4">NAB2</strain>
        <strain evidence="1 6">Nizo2260</strain>
    </source>
</reference>
<evidence type="ECO:0000313" key="5">
    <source>
        <dbReference type="Proteomes" id="UP000076882"/>
    </source>
</evidence>
<dbReference type="Proteomes" id="UP000076989">
    <property type="component" value="Unassembled WGS sequence"/>
</dbReference>
<evidence type="ECO:0000313" key="6">
    <source>
        <dbReference type="Proteomes" id="UP000076989"/>
    </source>
</evidence>
<dbReference type="EMBL" id="LUXM01000012">
    <property type="protein sequence ID" value="KZU97775.1"/>
    <property type="molecule type" value="Genomic_DNA"/>
</dbReference>
<evidence type="ECO:0000313" key="4">
    <source>
        <dbReference type="Proteomes" id="UP000076872"/>
    </source>
</evidence>
<sequence length="38" mass="4678">MPERSGHWQKRLPVGMVFEWRTEMYPTFDELVVAFHNR</sequence>
<evidence type="ECO:0000313" key="3">
    <source>
        <dbReference type="EMBL" id="KZV03722.1"/>
    </source>
</evidence>
<dbReference type="Proteomes" id="UP000076872">
    <property type="component" value="Unassembled WGS sequence"/>
</dbReference>
<evidence type="ECO:0000313" key="2">
    <source>
        <dbReference type="EMBL" id="KZU97775.1"/>
    </source>
</evidence>
<gene>
    <name evidence="2" type="ORF">Lp19_0459</name>
    <name evidence="3" type="ORF">NAB2_1356</name>
    <name evidence="1" type="ORF">Nizo2260_1646</name>
</gene>
<comment type="caution">
    <text evidence="2">The sequence shown here is derived from an EMBL/GenBank/DDBJ whole genome shotgun (WGS) entry which is preliminary data.</text>
</comment>